<dbReference type="PROSITE" id="PS51009">
    <property type="entry name" value="CYTCII"/>
    <property type="match status" value="1"/>
</dbReference>
<evidence type="ECO:0000256" key="5">
    <source>
        <dbReference type="ARBA" id="ARBA00023004"/>
    </source>
</evidence>
<evidence type="ECO:0000313" key="8">
    <source>
        <dbReference type="Proteomes" id="UP000761574"/>
    </source>
</evidence>
<dbReference type="InterPro" id="IPR012127">
    <property type="entry name" value="Cyt_c_prime"/>
</dbReference>
<proteinExistence type="predicted"/>
<name>A0ABQ4P927_9GAMM</name>
<dbReference type="EMBL" id="BPFB01000008">
    <property type="protein sequence ID" value="GIU44052.1"/>
    <property type="molecule type" value="Genomic_DNA"/>
</dbReference>
<dbReference type="Pfam" id="PF01322">
    <property type="entry name" value="Cytochrom_C_2"/>
    <property type="match status" value="1"/>
</dbReference>
<dbReference type="Proteomes" id="UP000761574">
    <property type="component" value="Unassembled WGS sequence"/>
</dbReference>
<evidence type="ECO:0000256" key="6">
    <source>
        <dbReference type="SAM" id="SignalP"/>
    </source>
</evidence>
<protein>
    <submittedName>
        <fullName evidence="7">Cytochrome c</fullName>
    </submittedName>
</protein>
<dbReference type="PRINTS" id="PR00608">
    <property type="entry name" value="CYTCHROMECII"/>
</dbReference>
<dbReference type="InterPro" id="IPR015984">
    <property type="entry name" value="Cyt_c_prime_subgr"/>
</dbReference>
<sequence>MKKQIKLGLLALTGGVMLASAAHANNFKEVDDAIEYRQSAFGLIAHNFGDMGAMLKGEKPFDAEVFAMRAQNVAALSQLPAEGFVAGSDKGNTEALAKIWSDKADFDSKMSEFQDNAAKLAVAAQSDDNNALKAAFMATGKSCKGCHDVYKKD</sequence>
<dbReference type="PIRSF" id="PIRSF000027">
    <property type="entry name" value="Cytc_c_prime"/>
    <property type="match status" value="1"/>
</dbReference>
<keyword evidence="5" id="KW-0408">Iron</keyword>
<evidence type="ECO:0000256" key="4">
    <source>
        <dbReference type="ARBA" id="ARBA00022982"/>
    </source>
</evidence>
<evidence type="ECO:0000256" key="1">
    <source>
        <dbReference type="ARBA" id="ARBA00022448"/>
    </source>
</evidence>
<keyword evidence="8" id="KW-1185">Reference proteome</keyword>
<comment type="caution">
    <text evidence="7">The sequence shown here is derived from an EMBL/GenBank/DDBJ whole genome shotgun (WGS) entry which is preliminary data.</text>
</comment>
<keyword evidence="3" id="KW-0479">Metal-binding</keyword>
<dbReference type="SUPFAM" id="SSF47175">
    <property type="entry name" value="Cytochromes"/>
    <property type="match status" value="1"/>
</dbReference>
<accession>A0ABQ4P927</accession>
<keyword evidence="6" id="KW-0732">Signal</keyword>
<gene>
    <name evidence="7" type="ORF">TUM4630_08780</name>
</gene>
<organism evidence="7 8">
    <name type="scientific">Shewanella algidipiscicola</name>
    <dbReference type="NCBI Taxonomy" id="614070"/>
    <lineage>
        <taxon>Bacteria</taxon>
        <taxon>Pseudomonadati</taxon>
        <taxon>Pseudomonadota</taxon>
        <taxon>Gammaproteobacteria</taxon>
        <taxon>Alteromonadales</taxon>
        <taxon>Shewanellaceae</taxon>
        <taxon>Shewanella</taxon>
    </lineage>
</organism>
<dbReference type="Gene3D" id="1.20.120.10">
    <property type="entry name" value="Cytochrome c/b562"/>
    <property type="match status" value="1"/>
</dbReference>
<keyword evidence="2" id="KW-0349">Heme</keyword>
<dbReference type="InterPro" id="IPR010980">
    <property type="entry name" value="Cyt_c/b562"/>
</dbReference>
<evidence type="ECO:0000313" key="7">
    <source>
        <dbReference type="EMBL" id="GIU44052.1"/>
    </source>
</evidence>
<dbReference type="InterPro" id="IPR002321">
    <property type="entry name" value="Cyt_c_II"/>
</dbReference>
<feature type="chain" id="PRO_5045284026" evidence="6">
    <location>
        <begin position="25"/>
        <end position="153"/>
    </location>
</feature>
<keyword evidence="4" id="KW-0249">Electron transport</keyword>
<keyword evidence="1" id="KW-0813">Transport</keyword>
<evidence type="ECO:0000256" key="3">
    <source>
        <dbReference type="ARBA" id="ARBA00022723"/>
    </source>
</evidence>
<reference evidence="7 8" key="1">
    <citation type="submission" date="2021-05" db="EMBL/GenBank/DDBJ databases">
        <title>Molecular characterization for Shewanella algae harboring chromosomal blaOXA-55-like strains isolated from clinical and environment sample.</title>
        <authorList>
            <person name="Ohama Y."/>
            <person name="Aoki K."/>
            <person name="Harada S."/>
            <person name="Moriya K."/>
            <person name="Ishii Y."/>
            <person name="Tateda K."/>
        </authorList>
    </citation>
    <scope>NUCLEOTIDE SEQUENCE [LARGE SCALE GENOMIC DNA]</scope>
    <source>
        <strain evidence="7 8">LMG 23746</strain>
    </source>
</reference>
<evidence type="ECO:0000256" key="2">
    <source>
        <dbReference type="ARBA" id="ARBA00022617"/>
    </source>
</evidence>
<feature type="signal peptide" evidence="6">
    <location>
        <begin position="1"/>
        <end position="24"/>
    </location>
</feature>